<dbReference type="VEuPathDB" id="FungiDB:Z519_08760"/>
<gene>
    <name evidence="2" type="ORF">Z519_08760</name>
</gene>
<reference evidence="2" key="1">
    <citation type="submission" date="2015-01" db="EMBL/GenBank/DDBJ databases">
        <title>The Genome Sequence of Cladophialophora bantiana CBS 173.52.</title>
        <authorList>
            <consortium name="The Broad Institute Genomics Platform"/>
            <person name="Cuomo C."/>
            <person name="de Hoog S."/>
            <person name="Gorbushina A."/>
            <person name="Stielow B."/>
            <person name="Teixiera M."/>
            <person name="Abouelleil A."/>
            <person name="Chapman S.B."/>
            <person name="Priest M."/>
            <person name="Young S.K."/>
            <person name="Wortman J."/>
            <person name="Nusbaum C."/>
            <person name="Birren B."/>
        </authorList>
    </citation>
    <scope>NUCLEOTIDE SEQUENCE [LARGE SCALE GENOMIC DNA]</scope>
    <source>
        <strain evidence="2">CBS 173.52</strain>
    </source>
</reference>
<dbReference type="GeneID" id="27701688"/>
<dbReference type="SUPFAM" id="SSF48452">
    <property type="entry name" value="TPR-like"/>
    <property type="match status" value="1"/>
</dbReference>
<name>A0A0D2FWW8_CLAB1</name>
<dbReference type="InterPro" id="IPR011990">
    <property type="entry name" value="TPR-like_helical_dom_sf"/>
</dbReference>
<organism evidence="2 3">
    <name type="scientific">Cladophialophora bantiana (strain ATCC 10958 / CBS 173.52 / CDC B-1940 / NIH 8579)</name>
    <name type="common">Xylohypha bantiana</name>
    <dbReference type="NCBI Taxonomy" id="1442370"/>
    <lineage>
        <taxon>Eukaryota</taxon>
        <taxon>Fungi</taxon>
        <taxon>Dikarya</taxon>
        <taxon>Ascomycota</taxon>
        <taxon>Pezizomycotina</taxon>
        <taxon>Eurotiomycetes</taxon>
        <taxon>Chaetothyriomycetidae</taxon>
        <taxon>Chaetothyriales</taxon>
        <taxon>Herpotrichiellaceae</taxon>
        <taxon>Cladophialophora</taxon>
    </lineage>
</organism>
<dbReference type="Proteomes" id="UP000053789">
    <property type="component" value="Unassembled WGS sequence"/>
</dbReference>
<dbReference type="Gene3D" id="1.25.40.10">
    <property type="entry name" value="Tetratricopeptide repeat domain"/>
    <property type="match status" value="1"/>
</dbReference>
<feature type="coiled-coil region" evidence="1">
    <location>
        <begin position="504"/>
        <end position="531"/>
    </location>
</feature>
<accession>A0A0D2FWW8</accession>
<dbReference type="RefSeq" id="XP_016617646.1">
    <property type="nucleotide sequence ID" value="XM_016766488.1"/>
</dbReference>
<dbReference type="HOGENOM" id="CLU_005780_0_0_1"/>
<keyword evidence="1" id="KW-0175">Coiled coil</keyword>
<proteinExistence type="predicted"/>
<protein>
    <recommendedName>
        <fullName evidence="4">Heterokaryon incompatibility domain-containing protein</fullName>
    </recommendedName>
</protein>
<evidence type="ECO:0000256" key="1">
    <source>
        <dbReference type="SAM" id="Coils"/>
    </source>
</evidence>
<dbReference type="EMBL" id="KN846992">
    <property type="protein sequence ID" value="KIW90977.1"/>
    <property type="molecule type" value="Genomic_DNA"/>
</dbReference>
<evidence type="ECO:0000313" key="2">
    <source>
        <dbReference type="EMBL" id="KIW90977.1"/>
    </source>
</evidence>
<keyword evidence="3" id="KW-1185">Reference proteome</keyword>
<evidence type="ECO:0000313" key="3">
    <source>
        <dbReference type="Proteomes" id="UP000053789"/>
    </source>
</evidence>
<dbReference type="AlphaFoldDB" id="A0A0D2FWW8"/>
<evidence type="ECO:0008006" key="4">
    <source>
        <dbReference type="Google" id="ProtNLM"/>
    </source>
</evidence>
<dbReference type="OrthoDB" id="423576at2759"/>
<sequence length="946" mass="107399">MVLPIANTEDTMETTPLRCPAHPEDYGAAAQSGTHITLSALVKVLRGVCIATGTPERTVERFERCLSSQSSQIFSNYAEENIHINRGAESWFSAWSDALAPLLSDKDMEFRHLLNLALVISFLRESSHHSMTVNGEDLTVLWKFVHNALTSSQLTQASTVSYSAQGFFIIPLCGLIGQNGSGDELYRLHIWLPDGQRDPQLRAHSYQAFIESWILAGNGKYSTFNVEITTADPELATHTELQTKFQIVEGLAEQDCENQNYLMLQDSQRSVRAIKTRSSTHTINMSYRIEPGTWHSLEVAPDSLHAGIFLLKLNLASERDVRILGPKNVDLQVPHSPKTDITSALVAANINAVRSWELLFDAGKWHARRSEMEDALRVFNSALSLCKTALEFPNATHYARLVHGELGFTNRCLGRYHLAKEHLEEALKDPGHNYARVKAAGELGTVYRIQNQLAEARDTFQTQYETAKTLGDDRATCRAIGNVGMTNYQLSQLYHDDTLLELAIEQLKERVDRARSIKEALNAEKMDHRKKFGRLKHASVWESVGLNRLSLCYIAQGNTREAVLVTEEAQQIKIEPEDHTVTALSHFFYGRALLRDGQRAAAMEHFNPSVACTPAIALCKEPSEENRQYMRELVDIGVDMEHVDEYGYTALDYAVFGMDTEMEAIVIEGLRHTLKGEIDAEIAQRQYEARLRKGYRELFHDRMRPVLLTGGDDTLKNLRIVYAAALNAKKQENMTRQFDTLKYVHYSDFLRWGKLPQYSDGFIKELSAELQAPQGRAAEFIIFISHRWIHKRGDQIFPDDPENSQYHRMVQATRDFLDLNPAVDPDRLCIWLDYACIDQDNPGPGIAALPMLLAQCDAVISLVDDDYYKRAWCVLETVMIQTLEKSYQRHRWYEHAPSSGRGSDDKEWTLRPGPLDLEITAANKELTIEEDRPKILFLERQTKLLR</sequence>